<evidence type="ECO:0000259" key="1">
    <source>
        <dbReference type="Pfam" id="PF09004"/>
    </source>
</evidence>
<dbReference type="Pfam" id="PF09004">
    <property type="entry name" value="ALKBH8_N"/>
    <property type="match status" value="1"/>
</dbReference>
<accession>A0A8J9ZP02</accession>
<dbReference type="Proteomes" id="UP000838412">
    <property type="component" value="Chromosome 3"/>
</dbReference>
<proteinExistence type="predicted"/>
<evidence type="ECO:0000313" key="3">
    <source>
        <dbReference type="Proteomes" id="UP000838412"/>
    </source>
</evidence>
<sequence>MQADLRWNAHVDHMVKKGGMRLFLLRKLKAFRLPTEDLVTIYTSYVRPVCEFAVPAWHPGLTQAQRNQLEKIQRRALRTILGKSYTHYADACLLLGLETLELRRDHLCLAFARKLLQSHECRHWFPPRRGDISGRKTRSSSKPDSFRTTTERFKKSPMPYMAMLLNNVDSASSL</sequence>
<dbReference type="InterPro" id="IPR015095">
    <property type="entry name" value="AlkB_hom8_N"/>
</dbReference>
<protein>
    <submittedName>
        <fullName evidence="2">Hypp1975 protein</fullName>
    </submittedName>
</protein>
<name>A0A8J9ZP02_BRALA</name>
<dbReference type="OrthoDB" id="411173at2759"/>
<dbReference type="EMBL" id="OV696688">
    <property type="protein sequence ID" value="CAH1258207.1"/>
    <property type="molecule type" value="Genomic_DNA"/>
</dbReference>
<organism evidence="2 3">
    <name type="scientific">Branchiostoma lanceolatum</name>
    <name type="common">Common lancelet</name>
    <name type="synonym">Amphioxus lanceolatum</name>
    <dbReference type="NCBI Taxonomy" id="7740"/>
    <lineage>
        <taxon>Eukaryota</taxon>
        <taxon>Metazoa</taxon>
        <taxon>Chordata</taxon>
        <taxon>Cephalochordata</taxon>
        <taxon>Leptocardii</taxon>
        <taxon>Amphioxiformes</taxon>
        <taxon>Branchiostomatidae</taxon>
        <taxon>Branchiostoma</taxon>
    </lineage>
</organism>
<reference evidence="2" key="1">
    <citation type="submission" date="2022-01" db="EMBL/GenBank/DDBJ databases">
        <authorList>
            <person name="Braso-Vives M."/>
        </authorList>
    </citation>
    <scope>NUCLEOTIDE SEQUENCE</scope>
</reference>
<dbReference type="GO" id="GO:0008168">
    <property type="term" value="F:methyltransferase activity"/>
    <property type="evidence" value="ECO:0007669"/>
    <property type="project" value="InterPro"/>
</dbReference>
<evidence type="ECO:0000313" key="2">
    <source>
        <dbReference type="EMBL" id="CAH1258207.1"/>
    </source>
</evidence>
<keyword evidence="3" id="KW-1185">Reference proteome</keyword>
<dbReference type="GO" id="GO:0016706">
    <property type="term" value="F:2-oxoglutarate-dependent dioxygenase activity"/>
    <property type="evidence" value="ECO:0007669"/>
    <property type="project" value="InterPro"/>
</dbReference>
<feature type="domain" description="Alkylated DNA repair protein AlkB homologue 8 N-terminal" evidence="1">
    <location>
        <begin position="7"/>
        <end position="45"/>
    </location>
</feature>
<dbReference type="AlphaFoldDB" id="A0A8J9ZP02"/>
<gene>
    <name evidence="2" type="primary">Hypp1975</name>
    <name evidence="2" type="ORF">BLAG_LOCUS15857</name>
</gene>